<dbReference type="RefSeq" id="WP_273600746.1">
    <property type="nucleotide sequence ID" value="NZ_JAQQXT010000007.1"/>
</dbReference>
<dbReference type="EMBL" id="JAQQXT010000007">
    <property type="protein sequence ID" value="MDC8772562.1"/>
    <property type="molecule type" value="Genomic_DNA"/>
</dbReference>
<dbReference type="PANTHER" id="PTHR39338">
    <property type="entry name" value="BLL5662 PROTEIN-RELATED"/>
    <property type="match status" value="1"/>
</dbReference>
<dbReference type="Gene3D" id="3.40.50.410">
    <property type="entry name" value="von Willebrand factor, type A domain"/>
    <property type="match status" value="1"/>
</dbReference>
<organism evidence="2 3">
    <name type="scientific">Roseateles albus</name>
    <dbReference type="NCBI Taxonomy" id="2987525"/>
    <lineage>
        <taxon>Bacteria</taxon>
        <taxon>Pseudomonadati</taxon>
        <taxon>Pseudomonadota</taxon>
        <taxon>Betaproteobacteria</taxon>
        <taxon>Burkholderiales</taxon>
        <taxon>Sphaerotilaceae</taxon>
        <taxon>Roseateles</taxon>
    </lineage>
</organism>
<protein>
    <submittedName>
        <fullName evidence="2">VWA domain-containing protein</fullName>
    </submittedName>
</protein>
<accession>A0ABT5KGP4</accession>
<dbReference type="SMART" id="SM00327">
    <property type="entry name" value="VWA"/>
    <property type="match status" value="1"/>
</dbReference>
<sequence>MADHLAENVMHFARVLREAGMSVGSDRVLLSLQALELAGLASRRDLHATLSACLLDRAEHRALFDQAFHIFWRDPDLLGRVMRMLLPQAQAKPGLPALPENRRLAQALFPHAPKQQAQAAEPEQQLDIDAHLSWSEREQLRQRDFDTMTSEEWLMAKRLLGQMGALLPPSPTRRWQGAAGGRLNWRASLRAQARSESLALLRQKPRQTVAPLLILADISGSMSRYSRMLLHLAHGLTNPQSQRSSKHTNNRGSPRIHSFVFGTRLTPISRLLKQRDPDLAVAAVARQVQDWSGGTRISACLHAFNQHWARRVLSSQSIVLLITDGLEQGSDNDPQCRRLAFEAQRLRLSCRQLIWLNPLLRFEGFEPKAAGVRALLPEVTRHLPVHNLASLQDLMAILSHTEAQR</sequence>
<comment type="caution">
    <text evidence="2">The sequence shown here is derived from an EMBL/GenBank/DDBJ whole genome shotgun (WGS) entry which is preliminary data.</text>
</comment>
<dbReference type="InterPro" id="IPR036465">
    <property type="entry name" value="vWFA_dom_sf"/>
</dbReference>
<dbReference type="PANTHER" id="PTHR39338:SF6">
    <property type="entry name" value="BLL5662 PROTEIN"/>
    <property type="match status" value="1"/>
</dbReference>
<dbReference type="SUPFAM" id="SSF53300">
    <property type="entry name" value="vWA-like"/>
    <property type="match status" value="1"/>
</dbReference>
<proteinExistence type="predicted"/>
<feature type="domain" description="VWFA" evidence="1">
    <location>
        <begin position="209"/>
        <end position="388"/>
    </location>
</feature>
<gene>
    <name evidence="2" type="ORF">PRZ03_13345</name>
</gene>
<dbReference type="InterPro" id="IPR002035">
    <property type="entry name" value="VWF_A"/>
</dbReference>
<reference evidence="2 3" key="1">
    <citation type="submission" date="2022-10" db="EMBL/GenBank/DDBJ databases">
        <title>Paucibacter sp. hw1 Genome sequencing.</title>
        <authorList>
            <person name="Park S."/>
        </authorList>
    </citation>
    <scope>NUCLEOTIDE SEQUENCE [LARGE SCALE GENOMIC DNA]</scope>
    <source>
        <strain evidence="3">hw1</strain>
    </source>
</reference>
<dbReference type="InterPro" id="IPR008912">
    <property type="entry name" value="Uncharacterised_CoxE"/>
</dbReference>
<evidence type="ECO:0000313" key="3">
    <source>
        <dbReference type="Proteomes" id="UP001221189"/>
    </source>
</evidence>
<evidence type="ECO:0000259" key="1">
    <source>
        <dbReference type="SMART" id="SM00327"/>
    </source>
</evidence>
<dbReference type="PIRSF" id="PIRSF010256">
    <property type="entry name" value="CoxE_vWa"/>
    <property type="match status" value="1"/>
</dbReference>
<evidence type="ECO:0000313" key="2">
    <source>
        <dbReference type="EMBL" id="MDC8772562.1"/>
    </source>
</evidence>
<name>A0ABT5KGP4_9BURK</name>
<dbReference type="InterPro" id="IPR011195">
    <property type="entry name" value="UCP010256"/>
</dbReference>
<keyword evidence="3" id="KW-1185">Reference proteome</keyword>
<dbReference type="Proteomes" id="UP001221189">
    <property type="component" value="Unassembled WGS sequence"/>
</dbReference>
<dbReference type="Pfam" id="PF05762">
    <property type="entry name" value="VWA_CoxE"/>
    <property type="match status" value="1"/>
</dbReference>
<dbReference type="CDD" id="cd00198">
    <property type="entry name" value="vWFA"/>
    <property type="match status" value="1"/>
</dbReference>